<dbReference type="AlphaFoldDB" id="A0A6G8FFT8"/>
<evidence type="ECO:0000256" key="5">
    <source>
        <dbReference type="PROSITE-ProRule" id="PRU00335"/>
    </source>
</evidence>
<dbReference type="InterPro" id="IPR036271">
    <property type="entry name" value="Tet_transcr_reg_TetR-rel_C_sf"/>
</dbReference>
<dbReference type="PROSITE" id="PS01081">
    <property type="entry name" value="HTH_TETR_1"/>
    <property type="match status" value="1"/>
</dbReference>
<evidence type="ECO:0000313" key="8">
    <source>
        <dbReference type="EMBL" id="QIM15366.1"/>
    </source>
</evidence>
<evidence type="ECO:0000256" key="1">
    <source>
        <dbReference type="ARBA" id="ARBA00022491"/>
    </source>
</evidence>
<keyword evidence="1" id="KW-0678">Repressor</keyword>
<dbReference type="GO" id="GO:0003677">
    <property type="term" value="F:DNA binding"/>
    <property type="evidence" value="ECO:0007669"/>
    <property type="project" value="UniProtKB-UniRule"/>
</dbReference>
<evidence type="ECO:0000256" key="2">
    <source>
        <dbReference type="ARBA" id="ARBA00023015"/>
    </source>
</evidence>
<dbReference type="SUPFAM" id="SSF48498">
    <property type="entry name" value="Tetracyclin repressor-like, C-terminal domain"/>
    <property type="match status" value="1"/>
</dbReference>
<dbReference type="InterPro" id="IPR001647">
    <property type="entry name" value="HTH_TetR"/>
</dbReference>
<evidence type="ECO:0000256" key="3">
    <source>
        <dbReference type="ARBA" id="ARBA00023125"/>
    </source>
</evidence>
<gene>
    <name evidence="8" type="ORF">G7067_01385</name>
</gene>
<dbReference type="RefSeq" id="WP_166321411.1">
    <property type="nucleotide sequence ID" value="NZ_CP049934.1"/>
</dbReference>
<name>A0A6G8FFT8_9MICO</name>
<dbReference type="Pfam" id="PF00440">
    <property type="entry name" value="TetR_N"/>
    <property type="match status" value="1"/>
</dbReference>
<keyword evidence="2" id="KW-0805">Transcription regulation</keyword>
<dbReference type="Pfam" id="PF13977">
    <property type="entry name" value="TetR_C_6"/>
    <property type="match status" value="1"/>
</dbReference>
<feature type="DNA-binding region" description="H-T-H motif" evidence="5">
    <location>
        <begin position="31"/>
        <end position="50"/>
    </location>
</feature>
<evidence type="ECO:0000259" key="7">
    <source>
        <dbReference type="PROSITE" id="PS50977"/>
    </source>
</evidence>
<dbReference type="PROSITE" id="PS50977">
    <property type="entry name" value="HTH_TETR_2"/>
    <property type="match status" value="1"/>
</dbReference>
<dbReference type="InterPro" id="IPR009057">
    <property type="entry name" value="Homeodomain-like_sf"/>
</dbReference>
<dbReference type="EMBL" id="CP049934">
    <property type="protein sequence ID" value="QIM15366.1"/>
    <property type="molecule type" value="Genomic_DNA"/>
</dbReference>
<accession>A0A6G8FFT8</accession>
<sequence>MPRLIDHDARSAEISAAAMRVLERDGLAGLSVRVVSKEAGIAVASLRRAFATQHELREHCLSLIGERAAERVRVCKAQFQGRELAERVLAEVLPVDEERRTELVAQMQLSVLALTDDRLKAAANGLSDGVRAVCAIAITALADAGMLGEGRDHALEVVRLNALLDGIAMRGVLRGEFEGASEILKPLEHHLDELSQPTSITSGVSAGTVPRGDHPAG</sequence>
<dbReference type="InterPro" id="IPR023772">
    <property type="entry name" value="DNA-bd_HTH_TetR-type_CS"/>
</dbReference>
<feature type="region of interest" description="Disordered" evidence="6">
    <location>
        <begin position="194"/>
        <end position="217"/>
    </location>
</feature>
<keyword evidence="3 5" id="KW-0238">DNA-binding</keyword>
<protein>
    <submittedName>
        <fullName evidence="8">TetR family transcriptional regulator</fullName>
    </submittedName>
</protein>
<evidence type="ECO:0000256" key="6">
    <source>
        <dbReference type="SAM" id="MobiDB-lite"/>
    </source>
</evidence>
<feature type="domain" description="HTH tetR-type" evidence="7">
    <location>
        <begin position="8"/>
        <end position="68"/>
    </location>
</feature>
<dbReference type="SUPFAM" id="SSF46689">
    <property type="entry name" value="Homeodomain-like"/>
    <property type="match status" value="1"/>
</dbReference>
<dbReference type="KEGG" id="lins:G7067_01385"/>
<feature type="compositionally biased region" description="Polar residues" evidence="6">
    <location>
        <begin position="195"/>
        <end position="205"/>
    </location>
</feature>
<reference evidence="8 9" key="1">
    <citation type="submission" date="2020-03" db="EMBL/GenBank/DDBJ databases">
        <title>Leucobacter sp. nov., isolated from beetles.</title>
        <authorList>
            <person name="Hyun D.-W."/>
            <person name="Bae J.-W."/>
        </authorList>
    </citation>
    <scope>NUCLEOTIDE SEQUENCE [LARGE SCALE GENOMIC DNA]</scope>
    <source>
        <strain evidence="8 9">HDW9B</strain>
    </source>
</reference>
<organism evidence="8 9">
    <name type="scientific">Leucobacter insecticola</name>
    <dbReference type="NCBI Taxonomy" id="2714934"/>
    <lineage>
        <taxon>Bacteria</taxon>
        <taxon>Bacillati</taxon>
        <taxon>Actinomycetota</taxon>
        <taxon>Actinomycetes</taxon>
        <taxon>Micrococcales</taxon>
        <taxon>Microbacteriaceae</taxon>
        <taxon>Leucobacter</taxon>
    </lineage>
</organism>
<evidence type="ECO:0000256" key="4">
    <source>
        <dbReference type="ARBA" id="ARBA00023163"/>
    </source>
</evidence>
<evidence type="ECO:0000313" key="9">
    <source>
        <dbReference type="Proteomes" id="UP000501387"/>
    </source>
</evidence>
<keyword evidence="9" id="KW-1185">Reference proteome</keyword>
<dbReference type="Gene3D" id="1.10.357.10">
    <property type="entry name" value="Tetracycline Repressor, domain 2"/>
    <property type="match status" value="1"/>
</dbReference>
<dbReference type="Proteomes" id="UP000501387">
    <property type="component" value="Chromosome"/>
</dbReference>
<keyword evidence="4" id="KW-0804">Transcription</keyword>
<proteinExistence type="predicted"/>
<dbReference type="InterPro" id="IPR039538">
    <property type="entry name" value="BetI_C"/>
</dbReference>